<accession>A0A3B0YVM9</accession>
<gene>
    <name evidence="3" type="ORF">MNBD_GAMMA14-2552</name>
</gene>
<evidence type="ECO:0000256" key="1">
    <source>
        <dbReference type="SAM" id="Phobius"/>
    </source>
</evidence>
<feature type="transmembrane region" description="Helical" evidence="1">
    <location>
        <begin position="6"/>
        <end position="36"/>
    </location>
</feature>
<dbReference type="EMBL" id="UOFM01000367">
    <property type="protein sequence ID" value="VAW80760.1"/>
    <property type="molecule type" value="Genomic_DNA"/>
</dbReference>
<proteinExistence type="predicted"/>
<feature type="transmembrane region" description="Helical" evidence="1">
    <location>
        <begin position="56"/>
        <end position="74"/>
    </location>
</feature>
<organism evidence="3">
    <name type="scientific">hydrothermal vent metagenome</name>
    <dbReference type="NCBI Taxonomy" id="652676"/>
    <lineage>
        <taxon>unclassified sequences</taxon>
        <taxon>metagenomes</taxon>
        <taxon>ecological metagenomes</taxon>
    </lineage>
</organism>
<keyword evidence="1" id="KW-0812">Transmembrane</keyword>
<protein>
    <submittedName>
        <fullName evidence="3">Heavy-metal-associated domain (N-terminus) and membrane-bounded cytochrome biogenesis cycZ-like domain, possible membrane copper tolerance protein</fullName>
    </submittedName>
</protein>
<feature type="domain" description="Urease accessory protein UreH-like transmembrane" evidence="2">
    <location>
        <begin position="10"/>
        <end position="217"/>
    </location>
</feature>
<keyword evidence="1" id="KW-1133">Transmembrane helix</keyword>
<feature type="transmembrane region" description="Helical" evidence="1">
    <location>
        <begin position="173"/>
        <end position="194"/>
    </location>
</feature>
<dbReference type="InterPro" id="IPR039447">
    <property type="entry name" value="UreH-like_TM_dom"/>
</dbReference>
<evidence type="ECO:0000259" key="2">
    <source>
        <dbReference type="Pfam" id="PF13386"/>
    </source>
</evidence>
<sequence length="224" mass="24025">MLTDVSLLSAFLVGLLGGVHCVGMCGGIVTALSLGLPPDDRAARWRYQLSYNAGRIISYSLAGGLFGGIGWLASNWSGIHQVQLGLQLLAAFFMIALGLYLGGWWNGLTRIEQLGGAVWKRLEPLGRRFLPVRSGRQALLLGTIWGWLPCGLVYSVLVWAIAAGSPVRGAELLLSFGLGTLPNLLLMGAAADKLAARVRDRRTRQLAGLLVCGFGLYTLYTIIL</sequence>
<dbReference type="Pfam" id="PF13386">
    <property type="entry name" value="DsbD_2"/>
    <property type="match status" value="1"/>
</dbReference>
<keyword evidence="1" id="KW-0472">Membrane</keyword>
<reference evidence="3" key="1">
    <citation type="submission" date="2018-06" db="EMBL/GenBank/DDBJ databases">
        <authorList>
            <person name="Zhirakovskaya E."/>
        </authorList>
    </citation>
    <scope>NUCLEOTIDE SEQUENCE</scope>
</reference>
<name>A0A3B0YVM9_9ZZZZ</name>
<dbReference type="PANTHER" id="PTHR42208">
    <property type="entry name" value="HEAVY METAL TRANSPORTER-RELATED"/>
    <property type="match status" value="1"/>
</dbReference>
<feature type="transmembrane region" description="Helical" evidence="1">
    <location>
        <begin position="86"/>
        <end position="105"/>
    </location>
</feature>
<evidence type="ECO:0000313" key="3">
    <source>
        <dbReference type="EMBL" id="VAW80760.1"/>
    </source>
</evidence>
<dbReference type="AlphaFoldDB" id="A0A3B0YVM9"/>
<feature type="transmembrane region" description="Helical" evidence="1">
    <location>
        <begin position="206"/>
        <end position="223"/>
    </location>
</feature>
<feature type="transmembrane region" description="Helical" evidence="1">
    <location>
        <begin position="138"/>
        <end position="161"/>
    </location>
</feature>
<dbReference type="PANTHER" id="PTHR42208:SF1">
    <property type="entry name" value="HEAVY METAL TRANSPORTER"/>
    <property type="match status" value="1"/>
</dbReference>